<evidence type="ECO:0000256" key="2">
    <source>
        <dbReference type="ARBA" id="ARBA00022676"/>
    </source>
</evidence>
<evidence type="ECO:0000256" key="3">
    <source>
        <dbReference type="ARBA" id="ARBA00022679"/>
    </source>
</evidence>
<keyword evidence="4" id="KW-0812">Transmembrane</keyword>
<name>K8Z9U4_9ENTE</name>
<feature type="transmembrane region" description="Helical" evidence="4">
    <location>
        <begin position="6"/>
        <end position="29"/>
    </location>
</feature>
<keyword evidence="4" id="KW-1133">Transmembrane helix</keyword>
<proteinExistence type="inferred from homology"/>
<dbReference type="OrthoDB" id="9766299at2"/>
<evidence type="ECO:0000313" key="6">
    <source>
        <dbReference type="EMBL" id="EKU27824.1"/>
    </source>
</evidence>
<dbReference type="RefSeq" id="WP_009488563.1">
    <property type="nucleotide sequence ID" value="NZ_AMYT01000008.1"/>
</dbReference>
<comment type="similarity">
    <text evidence="1">Belongs to the glycosyltransferase 2 family.</text>
</comment>
<dbReference type="CDD" id="cd06423">
    <property type="entry name" value="CESA_like"/>
    <property type="match status" value="1"/>
</dbReference>
<dbReference type="PANTHER" id="PTHR43630:SF1">
    <property type="entry name" value="POLY-BETA-1,6-N-ACETYL-D-GLUCOSAMINE SYNTHASE"/>
    <property type="match status" value="1"/>
</dbReference>
<evidence type="ECO:0000256" key="1">
    <source>
        <dbReference type="ARBA" id="ARBA00006739"/>
    </source>
</evidence>
<dbReference type="PATRIC" id="fig|1234409.3.peg.260"/>
<evidence type="ECO:0000256" key="4">
    <source>
        <dbReference type="SAM" id="Phobius"/>
    </source>
</evidence>
<dbReference type="STRING" id="1234409.C683_0289"/>
<feature type="transmembrane region" description="Helical" evidence="4">
    <location>
        <begin position="376"/>
        <end position="396"/>
    </location>
</feature>
<organism evidence="6 7">
    <name type="scientific">Catellicoccus marimammalium M35/04/3</name>
    <dbReference type="NCBI Taxonomy" id="1234409"/>
    <lineage>
        <taxon>Bacteria</taxon>
        <taxon>Bacillati</taxon>
        <taxon>Bacillota</taxon>
        <taxon>Bacilli</taxon>
        <taxon>Lactobacillales</taxon>
        <taxon>Enterococcaceae</taxon>
        <taxon>Catellicoccus</taxon>
    </lineage>
</organism>
<dbReference type="eggNOG" id="COG1215">
    <property type="taxonomic scope" value="Bacteria"/>
</dbReference>
<feature type="domain" description="Glycosyltransferase 2-like" evidence="5">
    <location>
        <begin position="55"/>
        <end position="253"/>
    </location>
</feature>
<comment type="caution">
    <text evidence="6">The sequence shown here is derived from an EMBL/GenBank/DDBJ whole genome shotgun (WGS) entry which is preliminary data.</text>
</comment>
<accession>K8Z9U4</accession>
<evidence type="ECO:0000259" key="5">
    <source>
        <dbReference type="Pfam" id="PF00535"/>
    </source>
</evidence>
<reference evidence="6 7" key="1">
    <citation type="journal article" date="2013" name="Genome Announc.">
        <title>Draft Genome Sequence of Catellicoccus marimammalium, a Novel Species Commonly Found in Gull Feces.</title>
        <authorList>
            <person name="Weigand M.R."/>
            <person name="Ryu H."/>
            <person name="Bozcek L."/>
            <person name="Konstantinidis K.T."/>
            <person name="Santo Domingo J.W."/>
        </authorList>
    </citation>
    <scope>NUCLEOTIDE SEQUENCE [LARGE SCALE GENOMIC DNA]</scope>
    <source>
        <strain evidence="6 7">M35/04/3</strain>
    </source>
</reference>
<dbReference type="GO" id="GO:0016757">
    <property type="term" value="F:glycosyltransferase activity"/>
    <property type="evidence" value="ECO:0007669"/>
    <property type="project" value="UniProtKB-KW"/>
</dbReference>
<sequence length="458" mass="54326">MVVDIILFIFFLYMAIYTLITIVSSTYALRELNQRKLFRQLVQHIDYQVPLPPISIFIPAYNEEKTILKTLESLRYVDYPEFEIIVINDGSTDQTLEVLKENFALKERDPFIKQRLKTKKIRHVYEYQGDDLPLIVIDKENGGKSDALNVGINVSKYPLFVTVDADSMLQKDSLQKIVMPYLQYDHVVAVGGDVKISNGVTLEKGEVTKMNIPHSPILVFQILEYFRAFLTTRVWFNRFNGNLIISGAFGLFDKNAALAVNGYSTNTIGEDMDLVVKLHSYHKKNRLPYRIEYSIEAICWTQGPKKWRDLKGQRIRWHIGLMQSLFSHRYIFFNTHYGWVSLFSFMYFFMYELINPIVIVLALVFSTYLLFRKMVYFKFVIAFILLYLTYTVINAWSSLYLERYFYNDKISKWDQFRLIIYCILENFGYRQWNLYCKFIALFSFRKKEEKEWGEIERE</sequence>
<protein>
    <submittedName>
        <fullName evidence="6">Glycosyl transferase, group 2 family protein</fullName>
    </submittedName>
</protein>
<keyword evidence="4" id="KW-0472">Membrane</keyword>
<dbReference type="Proteomes" id="UP000016057">
    <property type="component" value="Unassembled WGS sequence"/>
</dbReference>
<dbReference type="EMBL" id="AMYT01000008">
    <property type="protein sequence ID" value="EKU27824.1"/>
    <property type="molecule type" value="Genomic_DNA"/>
</dbReference>
<dbReference type="PANTHER" id="PTHR43630">
    <property type="entry name" value="POLY-BETA-1,6-N-ACETYL-D-GLUCOSAMINE SYNTHASE"/>
    <property type="match status" value="1"/>
</dbReference>
<evidence type="ECO:0000313" key="7">
    <source>
        <dbReference type="Proteomes" id="UP000016057"/>
    </source>
</evidence>
<dbReference type="AlphaFoldDB" id="K8Z9U4"/>
<dbReference type="InterPro" id="IPR001173">
    <property type="entry name" value="Glyco_trans_2-like"/>
</dbReference>
<feature type="transmembrane region" description="Helical" evidence="4">
    <location>
        <begin position="353"/>
        <end position="371"/>
    </location>
</feature>
<keyword evidence="7" id="KW-1185">Reference proteome</keyword>
<gene>
    <name evidence="6" type="ORF">C683_0289</name>
</gene>
<dbReference type="Gene3D" id="3.90.550.10">
    <property type="entry name" value="Spore Coat Polysaccharide Biosynthesis Protein SpsA, Chain A"/>
    <property type="match status" value="1"/>
</dbReference>
<keyword evidence="2" id="KW-0328">Glycosyltransferase</keyword>
<dbReference type="InterPro" id="IPR029044">
    <property type="entry name" value="Nucleotide-diphossugar_trans"/>
</dbReference>
<dbReference type="SUPFAM" id="SSF53448">
    <property type="entry name" value="Nucleotide-diphospho-sugar transferases"/>
    <property type="match status" value="1"/>
</dbReference>
<dbReference type="Pfam" id="PF00535">
    <property type="entry name" value="Glycos_transf_2"/>
    <property type="match status" value="1"/>
</dbReference>
<keyword evidence="3 6" id="KW-0808">Transferase</keyword>